<keyword evidence="1" id="KW-0812">Transmembrane</keyword>
<dbReference type="Pfam" id="PF21534">
    <property type="entry name" value="Rost"/>
    <property type="match status" value="1"/>
</dbReference>
<dbReference type="EMBL" id="GG666502">
    <property type="protein sequence ID" value="EEN61856.1"/>
    <property type="molecule type" value="Genomic_DNA"/>
</dbReference>
<accession>C3YCQ5</accession>
<evidence type="ECO:0000313" key="2">
    <source>
        <dbReference type="EMBL" id="EEN61856.1"/>
    </source>
</evidence>
<feature type="transmembrane region" description="Helical" evidence="1">
    <location>
        <begin position="90"/>
        <end position="111"/>
    </location>
</feature>
<feature type="transmembrane region" description="Helical" evidence="1">
    <location>
        <begin position="59"/>
        <end position="78"/>
    </location>
</feature>
<evidence type="ECO:0000256" key="1">
    <source>
        <dbReference type="SAM" id="Phobius"/>
    </source>
</evidence>
<feature type="transmembrane region" description="Helical" evidence="1">
    <location>
        <begin position="224"/>
        <end position="253"/>
    </location>
</feature>
<dbReference type="PANTHER" id="PTHR12242:SF45">
    <property type="entry name" value="MARVEL DOMAIN-CONTAINING PROTEIN"/>
    <property type="match status" value="1"/>
</dbReference>
<name>C3YCQ5_BRAFL</name>
<dbReference type="InParanoid" id="C3YCQ5"/>
<protein>
    <submittedName>
        <fullName evidence="2">Uncharacterized protein</fullName>
    </submittedName>
</protein>
<feature type="transmembrane region" description="Helical" evidence="1">
    <location>
        <begin position="184"/>
        <end position="204"/>
    </location>
</feature>
<keyword evidence="1" id="KW-1133">Transmembrane helix</keyword>
<dbReference type="InterPro" id="IPR049352">
    <property type="entry name" value="Rost"/>
</dbReference>
<gene>
    <name evidence="2" type="ORF">BRAFLDRAFT_126040</name>
</gene>
<keyword evidence="1" id="KW-0472">Membrane</keyword>
<dbReference type="STRING" id="7739.C3YCQ5"/>
<sequence length="326" mass="37460">MTFVLRSIRQALQKLAGCLVWPCRVKDTGKGLPGYTGEPIPDRTDLTATPWSSNQKLFVTYRVVCAVFTLAILIWSVPTDSNRWITFYSNWVYSTLTLHFCWSAVVCLKEYRKSHDGPSERTLYIGWVIYDMAMATNLTVSAEYWFSPWPVTIGLRSILRHGLNSLMVAVDVLLCGIPSRLNRVVYPVLHQGIYCVFVVLYWLGGFRGYDGKQYIYSFADLNTVPLQTVIIMVGNTFIVMPVFHVVVCALYRLRLKLLKKFRSKNAYEAVKRKPMQTIETEVVHGKFKEISAAQTLGQWIAVKRLFYHLKGEARNSSHSYPKNNWF</sequence>
<dbReference type="PANTHER" id="PTHR12242">
    <property type="entry name" value="OS02G0130600 PROTEIN-RELATED"/>
    <property type="match status" value="1"/>
</dbReference>
<proteinExistence type="predicted"/>
<organism>
    <name type="scientific">Branchiostoma floridae</name>
    <name type="common">Florida lancelet</name>
    <name type="synonym">Amphioxus</name>
    <dbReference type="NCBI Taxonomy" id="7739"/>
    <lineage>
        <taxon>Eukaryota</taxon>
        <taxon>Metazoa</taxon>
        <taxon>Chordata</taxon>
        <taxon>Cephalochordata</taxon>
        <taxon>Leptocardii</taxon>
        <taxon>Amphioxiformes</taxon>
        <taxon>Branchiostomatidae</taxon>
        <taxon>Branchiostoma</taxon>
    </lineage>
</organism>
<dbReference type="AlphaFoldDB" id="C3YCQ5"/>
<reference evidence="2" key="1">
    <citation type="journal article" date="2008" name="Nature">
        <title>The amphioxus genome and the evolution of the chordate karyotype.</title>
        <authorList>
            <consortium name="US DOE Joint Genome Institute (JGI-PGF)"/>
            <person name="Putnam N.H."/>
            <person name="Butts T."/>
            <person name="Ferrier D.E.K."/>
            <person name="Furlong R.F."/>
            <person name="Hellsten U."/>
            <person name="Kawashima T."/>
            <person name="Robinson-Rechavi M."/>
            <person name="Shoguchi E."/>
            <person name="Terry A."/>
            <person name="Yu J.-K."/>
            <person name="Benito-Gutierrez E.L."/>
            <person name="Dubchak I."/>
            <person name="Garcia-Fernandez J."/>
            <person name="Gibson-Brown J.J."/>
            <person name="Grigoriev I.V."/>
            <person name="Horton A.C."/>
            <person name="de Jong P.J."/>
            <person name="Jurka J."/>
            <person name="Kapitonov V.V."/>
            <person name="Kohara Y."/>
            <person name="Kuroki Y."/>
            <person name="Lindquist E."/>
            <person name="Lucas S."/>
            <person name="Osoegawa K."/>
            <person name="Pennacchio L.A."/>
            <person name="Salamov A.A."/>
            <person name="Satou Y."/>
            <person name="Sauka-Spengler T."/>
            <person name="Schmutz J."/>
            <person name="Shin-I T."/>
            <person name="Toyoda A."/>
            <person name="Bronner-Fraser M."/>
            <person name="Fujiyama A."/>
            <person name="Holland L.Z."/>
            <person name="Holland P.W.H."/>
            <person name="Satoh N."/>
            <person name="Rokhsar D.S."/>
        </authorList>
    </citation>
    <scope>NUCLEOTIDE SEQUENCE [LARGE SCALE GENOMIC DNA]</scope>
    <source>
        <strain evidence="2">S238N-H82</strain>
        <tissue evidence="2">Testes</tissue>
    </source>
</reference>